<dbReference type="PANTHER" id="PTHR48423:SF2">
    <property type="entry name" value="INTERLEUKIN-12 RECEPTOR SUBUNIT BETA-2"/>
    <property type="match status" value="1"/>
</dbReference>
<reference evidence="13" key="1">
    <citation type="journal article" date="2004" name="Nature">
        <title>Genome duplication in the teleost fish Tetraodon nigroviridis reveals the early vertebrate proto-karyotype.</title>
        <authorList>
            <person name="Jaillon O."/>
            <person name="Aury J.-M."/>
            <person name="Brunet F."/>
            <person name="Petit J.-L."/>
            <person name="Stange-Thomann N."/>
            <person name="Mauceli E."/>
            <person name="Bouneau L."/>
            <person name="Fischer C."/>
            <person name="Ozouf-Costaz C."/>
            <person name="Bernot A."/>
            <person name="Nicaud S."/>
            <person name="Jaffe D."/>
            <person name="Fisher S."/>
            <person name="Lutfalla G."/>
            <person name="Dossat C."/>
            <person name="Segurens B."/>
            <person name="Dasilva C."/>
            <person name="Salanoubat M."/>
            <person name="Levy M."/>
            <person name="Boudet N."/>
            <person name="Castellano S."/>
            <person name="Anthouard V."/>
            <person name="Jubin C."/>
            <person name="Castelli V."/>
            <person name="Katinka M."/>
            <person name="Vacherie B."/>
            <person name="Biemont C."/>
            <person name="Skalli Z."/>
            <person name="Cattolico L."/>
            <person name="Poulain J."/>
            <person name="De Berardinis V."/>
            <person name="Cruaud C."/>
            <person name="Duprat S."/>
            <person name="Brottier P."/>
            <person name="Coutanceau J.-P."/>
            <person name="Gouzy J."/>
            <person name="Parra G."/>
            <person name="Lardier G."/>
            <person name="Chapple C."/>
            <person name="McKernan K.J."/>
            <person name="McEwan P."/>
            <person name="Bosak S."/>
            <person name="Kellis M."/>
            <person name="Volff J.-N."/>
            <person name="Guigo R."/>
            <person name="Zody M.C."/>
            <person name="Mesirov J."/>
            <person name="Lindblad-Toh K."/>
            <person name="Birren B."/>
            <person name="Nusbaum C."/>
            <person name="Kahn D."/>
            <person name="Robinson-Rechavi M."/>
            <person name="Laudet V."/>
            <person name="Schachter V."/>
            <person name="Quetier F."/>
            <person name="Saurin W."/>
            <person name="Scarpelli C."/>
            <person name="Wincker P."/>
            <person name="Lander E.S."/>
            <person name="Weissenbach J."/>
            <person name="Roest Crollius H."/>
        </authorList>
    </citation>
    <scope>NUCLEOTIDE SEQUENCE [LARGE SCALE GENOMIC DNA]</scope>
</reference>
<dbReference type="InParanoid" id="H3C7E7"/>
<evidence type="ECO:0000256" key="5">
    <source>
        <dbReference type="ARBA" id="ARBA00022737"/>
    </source>
</evidence>
<dbReference type="FunCoup" id="H3C7E7">
    <property type="interactions" value="50"/>
</dbReference>
<evidence type="ECO:0000256" key="9">
    <source>
        <dbReference type="ARBA" id="ARBA00023180"/>
    </source>
</evidence>
<keyword evidence="6" id="KW-1133">Transmembrane helix</keyword>
<proteinExistence type="inferred from homology"/>
<comment type="similarity">
    <text evidence="2">Belongs to the type I cytokine receptor family. Type 2 subfamily.</text>
</comment>
<feature type="domain" description="Fibronectin type-III" evidence="11">
    <location>
        <begin position="223"/>
        <end position="313"/>
    </location>
</feature>
<evidence type="ECO:0000256" key="2">
    <source>
        <dbReference type="ARBA" id="ARBA00008921"/>
    </source>
</evidence>
<keyword evidence="5" id="KW-0677">Repeat</keyword>
<dbReference type="SMART" id="SM00060">
    <property type="entry name" value="FN3"/>
    <property type="match status" value="2"/>
</dbReference>
<dbReference type="InterPro" id="IPR052672">
    <property type="entry name" value="Type1_Cytokine_Rcpt_Type2"/>
</dbReference>
<reference evidence="12" key="2">
    <citation type="submission" date="2025-08" db="UniProtKB">
        <authorList>
            <consortium name="Ensembl"/>
        </authorList>
    </citation>
    <scope>IDENTIFICATION</scope>
</reference>
<evidence type="ECO:0000313" key="13">
    <source>
        <dbReference type="Proteomes" id="UP000007303"/>
    </source>
</evidence>
<reference evidence="12" key="3">
    <citation type="submission" date="2025-09" db="UniProtKB">
        <authorList>
            <consortium name="Ensembl"/>
        </authorList>
    </citation>
    <scope>IDENTIFICATION</scope>
</reference>
<keyword evidence="9" id="KW-0325">Glycoprotein</keyword>
<dbReference type="InterPro" id="IPR003961">
    <property type="entry name" value="FN3_dom"/>
</dbReference>
<dbReference type="PANTHER" id="PTHR48423">
    <property type="entry name" value="INTERLEUKIN-27 RECEPTOR SUBUNIT ALPHA"/>
    <property type="match status" value="1"/>
</dbReference>
<keyword evidence="13" id="KW-1185">Reference proteome</keyword>
<dbReference type="HOGENOM" id="CLU_599290_0_0_1"/>
<dbReference type="AlphaFoldDB" id="H3C7E7"/>
<dbReference type="InterPro" id="IPR036116">
    <property type="entry name" value="FN3_sf"/>
</dbReference>
<keyword evidence="7" id="KW-0472">Membrane</keyword>
<evidence type="ECO:0000256" key="3">
    <source>
        <dbReference type="ARBA" id="ARBA00022692"/>
    </source>
</evidence>
<sequence length="555" mass="61584">MGLLSPRWRCIILLLCVSFHRCPLLLAGCADWRSSGYLTVKPAKLFLLGSNLTVYCHTTNGCYGAKTFLEVDGKALYTANKINCTTVMFTLVNVQTPSSVVRCKLACISYNILISGLDLNAGLPPAKPQNVRCETRRSSSLLECSWERGWETHINTNYNVSVGRENGTRILLAGTENVTIQVPCSAHDEDGKYQVNVTAYNHFGFSQSDPVSFFLKDIVIPEAPDIMQITFENSSVVALLHWNTTESLRCFTSSIRLRTGNGSWEEVEPKEPCEGQVYVHGLAPLTDYVFQMRTCHSGRKPEASCTSGSAAPPKSLCSRWSLSVAARSPGKGPSQQLLVWRIFRKLEADKLWNVTVLWKPPSPDDYSGEVQYYRIFFEHMKERNCSAALSRCTLQVPAGLPALSISAVTLYGASPPADVPLRYSGGSRTVTMEVFSADNGSSLLVSWPLLPTESGGEALHYVLEWAGVAEVEPQWERLAGDQNSTSITGTEHLPPEQSCRLRQPEWTISNNILLYFIVLEALTSEAPSRRLLTRDLMSDVQKHKYFVQLILSPNI</sequence>
<evidence type="ECO:0000256" key="7">
    <source>
        <dbReference type="ARBA" id="ARBA00023136"/>
    </source>
</evidence>
<dbReference type="Ensembl" id="ENSTNIT00000004302.1">
    <property type="protein sequence ID" value="ENSTNIP00000004168.1"/>
    <property type="gene ID" value="ENSTNIG00000001804.1"/>
</dbReference>
<evidence type="ECO:0000256" key="4">
    <source>
        <dbReference type="ARBA" id="ARBA00022729"/>
    </source>
</evidence>
<dbReference type="PROSITE" id="PS50853">
    <property type="entry name" value="FN3"/>
    <property type="match status" value="1"/>
</dbReference>
<organism evidence="12 13">
    <name type="scientific">Tetraodon nigroviridis</name>
    <name type="common">Spotted green pufferfish</name>
    <name type="synonym">Chelonodon nigroviridis</name>
    <dbReference type="NCBI Taxonomy" id="99883"/>
    <lineage>
        <taxon>Eukaryota</taxon>
        <taxon>Metazoa</taxon>
        <taxon>Chordata</taxon>
        <taxon>Craniata</taxon>
        <taxon>Vertebrata</taxon>
        <taxon>Euteleostomi</taxon>
        <taxon>Actinopterygii</taxon>
        <taxon>Neopterygii</taxon>
        <taxon>Teleostei</taxon>
        <taxon>Neoteleostei</taxon>
        <taxon>Acanthomorphata</taxon>
        <taxon>Eupercaria</taxon>
        <taxon>Tetraodontiformes</taxon>
        <taxon>Tetradontoidea</taxon>
        <taxon>Tetraodontidae</taxon>
        <taxon>Tetraodon</taxon>
    </lineage>
</organism>
<evidence type="ECO:0000256" key="8">
    <source>
        <dbReference type="ARBA" id="ARBA00023170"/>
    </source>
</evidence>
<dbReference type="SUPFAM" id="SSF49265">
    <property type="entry name" value="Fibronectin type III"/>
    <property type="match status" value="3"/>
</dbReference>
<feature type="signal peptide" evidence="10">
    <location>
        <begin position="1"/>
        <end position="27"/>
    </location>
</feature>
<accession>H3C7E7</accession>
<keyword evidence="4 10" id="KW-0732">Signal</keyword>
<keyword evidence="8" id="KW-0675">Receptor</keyword>
<dbReference type="CDD" id="cd00063">
    <property type="entry name" value="FN3"/>
    <property type="match status" value="1"/>
</dbReference>
<keyword evidence="3" id="KW-0812">Transmembrane</keyword>
<evidence type="ECO:0000259" key="11">
    <source>
        <dbReference type="PROSITE" id="PS50853"/>
    </source>
</evidence>
<dbReference type="STRING" id="99883.ENSTNIP00000004168"/>
<dbReference type="InterPro" id="IPR013783">
    <property type="entry name" value="Ig-like_fold"/>
</dbReference>
<evidence type="ECO:0000256" key="10">
    <source>
        <dbReference type="SAM" id="SignalP"/>
    </source>
</evidence>
<evidence type="ECO:0000256" key="6">
    <source>
        <dbReference type="ARBA" id="ARBA00022989"/>
    </source>
</evidence>
<evidence type="ECO:0000313" key="12">
    <source>
        <dbReference type="Ensembl" id="ENSTNIP00000004168.1"/>
    </source>
</evidence>
<dbReference type="OMA" id="WETHINT"/>
<name>H3C7E7_TETNG</name>
<dbReference type="GeneTree" id="ENSGT00940000159829"/>
<dbReference type="Gene3D" id="2.60.40.10">
    <property type="entry name" value="Immunoglobulins"/>
    <property type="match status" value="3"/>
</dbReference>
<dbReference type="GO" id="GO:0005886">
    <property type="term" value="C:plasma membrane"/>
    <property type="evidence" value="ECO:0007669"/>
    <property type="project" value="UniProtKB-ARBA"/>
</dbReference>
<comment type="subcellular location">
    <subcellularLocation>
        <location evidence="1">Membrane</location>
        <topology evidence="1">Single-pass type I membrane protein</topology>
    </subcellularLocation>
</comment>
<feature type="chain" id="PRO_5003581060" description="Fibronectin type-III domain-containing protein" evidence="10">
    <location>
        <begin position="28"/>
        <end position="555"/>
    </location>
</feature>
<dbReference type="Proteomes" id="UP000007303">
    <property type="component" value="Unassembled WGS sequence"/>
</dbReference>
<evidence type="ECO:0000256" key="1">
    <source>
        <dbReference type="ARBA" id="ARBA00004479"/>
    </source>
</evidence>
<protein>
    <recommendedName>
        <fullName evidence="11">Fibronectin type-III domain-containing protein</fullName>
    </recommendedName>
</protein>